<reference evidence="1" key="1">
    <citation type="submission" date="2021-02" db="EMBL/GenBank/DDBJ databases">
        <authorList>
            <person name="Nowell W R."/>
        </authorList>
    </citation>
    <scope>NUCLEOTIDE SEQUENCE</scope>
</reference>
<dbReference type="SUPFAM" id="SSF56112">
    <property type="entry name" value="Protein kinase-like (PK-like)"/>
    <property type="match status" value="1"/>
</dbReference>
<name>A0A822G770_9BILA</name>
<feature type="non-terminal residue" evidence="1">
    <location>
        <position position="71"/>
    </location>
</feature>
<organism evidence="1 2">
    <name type="scientific">Rotaria socialis</name>
    <dbReference type="NCBI Taxonomy" id="392032"/>
    <lineage>
        <taxon>Eukaryota</taxon>
        <taxon>Metazoa</taxon>
        <taxon>Spiralia</taxon>
        <taxon>Gnathifera</taxon>
        <taxon>Rotifera</taxon>
        <taxon>Eurotatoria</taxon>
        <taxon>Bdelloidea</taxon>
        <taxon>Philodinida</taxon>
        <taxon>Philodinidae</taxon>
        <taxon>Rotaria</taxon>
    </lineage>
</organism>
<evidence type="ECO:0000313" key="2">
    <source>
        <dbReference type="Proteomes" id="UP000663848"/>
    </source>
</evidence>
<accession>A0A822G770</accession>
<protein>
    <submittedName>
        <fullName evidence="1">Uncharacterized protein</fullName>
    </submittedName>
</protein>
<dbReference type="AlphaFoldDB" id="A0A822G770"/>
<dbReference type="EMBL" id="CAJOBR010089771">
    <property type="protein sequence ID" value="CAF5138783.1"/>
    <property type="molecule type" value="Genomic_DNA"/>
</dbReference>
<evidence type="ECO:0000313" key="1">
    <source>
        <dbReference type="EMBL" id="CAF5138783.1"/>
    </source>
</evidence>
<sequence length="71" mass="8045">MLTVDPEQRYTVNDIKNHRWLMLNSSNLTDVPSQTQSVPNCQLTNAILDHAEALGYDRTQILTSVHGNSYD</sequence>
<proteinExistence type="predicted"/>
<comment type="caution">
    <text evidence="1">The sequence shown here is derived from an EMBL/GenBank/DDBJ whole genome shotgun (WGS) entry which is preliminary data.</text>
</comment>
<dbReference type="Proteomes" id="UP000663848">
    <property type="component" value="Unassembled WGS sequence"/>
</dbReference>
<gene>
    <name evidence="1" type="ORF">QYT958_LOCUS47505</name>
</gene>
<dbReference type="InterPro" id="IPR011009">
    <property type="entry name" value="Kinase-like_dom_sf"/>
</dbReference>